<dbReference type="Gramene" id="TraesCS3B02G272800.1">
    <property type="protein sequence ID" value="TraesCS3B02G272800.1.cds1"/>
    <property type="gene ID" value="TraesCS3B02G272800"/>
</dbReference>
<dbReference type="STRING" id="4565.A0A3B6FNS0"/>
<dbReference type="Gramene" id="TraesRN3B0100699200.1">
    <property type="protein sequence ID" value="TraesRN3B0100699200.1"/>
    <property type="gene ID" value="TraesRN3B0100699200"/>
</dbReference>
<reference evidence="1" key="2">
    <citation type="submission" date="2018-10" db="UniProtKB">
        <authorList>
            <consortium name="EnsemblPlants"/>
        </authorList>
    </citation>
    <scope>IDENTIFICATION</scope>
</reference>
<dbReference type="Gramene" id="TraesCAD_scaffold_002336_01G000200.1">
    <property type="protein sequence ID" value="TraesCAD_scaffold_002336_01G000200.1"/>
    <property type="gene ID" value="TraesCAD_scaffold_002336_01G000200"/>
</dbReference>
<keyword evidence="2" id="KW-1185">Reference proteome</keyword>
<dbReference type="Gramene" id="TraesCS3B03G0705100.1">
    <property type="protein sequence ID" value="TraesCS3B03G0705100.1.CDS1"/>
    <property type="gene ID" value="TraesCS3B03G0705100"/>
</dbReference>
<proteinExistence type="predicted"/>
<organism evidence="1">
    <name type="scientific">Triticum aestivum</name>
    <name type="common">Wheat</name>
    <dbReference type="NCBI Taxonomy" id="4565"/>
    <lineage>
        <taxon>Eukaryota</taxon>
        <taxon>Viridiplantae</taxon>
        <taxon>Streptophyta</taxon>
        <taxon>Embryophyta</taxon>
        <taxon>Tracheophyta</taxon>
        <taxon>Spermatophyta</taxon>
        <taxon>Magnoliopsida</taxon>
        <taxon>Liliopsida</taxon>
        <taxon>Poales</taxon>
        <taxon>Poaceae</taxon>
        <taxon>BOP clade</taxon>
        <taxon>Pooideae</taxon>
        <taxon>Triticodae</taxon>
        <taxon>Triticeae</taxon>
        <taxon>Triticinae</taxon>
        <taxon>Triticum</taxon>
    </lineage>
</organism>
<dbReference type="Proteomes" id="UP000019116">
    <property type="component" value="Chromosome 3B"/>
</dbReference>
<evidence type="ECO:0000313" key="2">
    <source>
        <dbReference type="Proteomes" id="UP000019116"/>
    </source>
</evidence>
<reference evidence="1" key="1">
    <citation type="submission" date="2018-08" db="EMBL/GenBank/DDBJ databases">
        <authorList>
            <person name="Rossello M."/>
        </authorList>
    </citation>
    <scope>NUCLEOTIDE SEQUENCE [LARGE SCALE GENOMIC DNA]</scope>
    <source>
        <strain evidence="1">cv. Chinese Spring</strain>
    </source>
</reference>
<dbReference type="Gramene" id="TraesROB_scaffold_001829_01G000300.1">
    <property type="protein sequence ID" value="TraesROB_scaffold_001829_01G000300.1"/>
    <property type="gene ID" value="TraesROB_scaffold_001829_01G000300"/>
</dbReference>
<dbReference type="Gramene" id="TraesWEE_scaffold_007705_01G000300.1">
    <property type="protein sequence ID" value="TraesWEE_scaffold_007705_01G000300.1"/>
    <property type="gene ID" value="TraesWEE_scaffold_007705_01G000300"/>
</dbReference>
<sequence length="79" mass="8978">MRVSVREWWTGSIHIRSESPKALASLMMLISWEIWSERNARIFRNTAAPSAALVSKIKEELSLWALAGAKHLSIVMARE</sequence>
<dbReference type="EnsemblPlants" id="TraesCS3B02G272800.1">
    <property type="protein sequence ID" value="TraesCS3B02G272800.1.cds1"/>
    <property type="gene ID" value="TraesCS3B02G272800"/>
</dbReference>
<dbReference type="Gramene" id="TraesCLE_scaffold_003060_01G000300.1">
    <property type="protein sequence ID" value="TraesCLE_scaffold_003060_01G000300.1"/>
    <property type="gene ID" value="TraesCLE_scaffold_003060_01G000300"/>
</dbReference>
<evidence type="ECO:0000313" key="1">
    <source>
        <dbReference type="EnsemblPlants" id="TraesCS3B02G272800.1.cds1"/>
    </source>
</evidence>
<name>A0A3B6FNS0_WHEAT</name>
<accession>A0A3B6FNS0</accession>
<protein>
    <submittedName>
        <fullName evidence="1">Uncharacterized protein</fullName>
    </submittedName>
</protein>
<dbReference type="OMA" id="METSHQM"/>
<dbReference type="AlphaFoldDB" id="A0A3B6FNS0"/>